<feature type="compositionally biased region" description="Basic and acidic residues" evidence="4">
    <location>
        <begin position="1"/>
        <end position="11"/>
    </location>
</feature>
<dbReference type="AlphaFoldDB" id="A0A7K0DG74"/>
<keyword evidence="2" id="KW-0547">Nucleotide-binding</keyword>
<organism evidence="6 7">
    <name type="scientific">Nocardia aurantia</name>
    <dbReference type="NCBI Taxonomy" id="2585199"/>
    <lineage>
        <taxon>Bacteria</taxon>
        <taxon>Bacillati</taxon>
        <taxon>Actinomycetota</taxon>
        <taxon>Actinomycetes</taxon>
        <taxon>Mycobacteriales</taxon>
        <taxon>Nocardiaceae</taxon>
        <taxon>Nocardia</taxon>
    </lineage>
</organism>
<dbReference type="EMBL" id="WEGI01000001">
    <property type="protein sequence ID" value="MQY24531.1"/>
    <property type="molecule type" value="Genomic_DNA"/>
</dbReference>
<keyword evidence="7" id="KW-1185">Reference proteome</keyword>
<feature type="domain" description="ABC transporter" evidence="5">
    <location>
        <begin position="176"/>
        <end position="410"/>
    </location>
</feature>
<evidence type="ECO:0000259" key="5">
    <source>
        <dbReference type="PROSITE" id="PS50893"/>
    </source>
</evidence>
<dbReference type="PANTHER" id="PTHR42734">
    <property type="entry name" value="METAL TRANSPORT SYSTEM ATP-BINDING PROTEIN TM_0124-RELATED"/>
    <property type="match status" value="1"/>
</dbReference>
<evidence type="ECO:0000256" key="4">
    <source>
        <dbReference type="SAM" id="MobiDB-lite"/>
    </source>
</evidence>
<dbReference type="PROSITE" id="PS50893">
    <property type="entry name" value="ABC_TRANSPORTER_2"/>
    <property type="match status" value="1"/>
</dbReference>
<evidence type="ECO:0000313" key="6">
    <source>
        <dbReference type="EMBL" id="MQY24531.1"/>
    </source>
</evidence>
<dbReference type="InterPro" id="IPR003593">
    <property type="entry name" value="AAA+_ATPase"/>
</dbReference>
<dbReference type="GO" id="GO:0016887">
    <property type="term" value="F:ATP hydrolysis activity"/>
    <property type="evidence" value="ECO:0007669"/>
    <property type="project" value="InterPro"/>
</dbReference>
<proteinExistence type="predicted"/>
<dbReference type="InterPro" id="IPR003439">
    <property type="entry name" value="ABC_transporter-like_ATP-bd"/>
</dbReference>
<reference evidence="6 7" key="1">
    <citation type="submission" date="2019-10" db="EMBL/GenBank/DDBJ databases">
        <title>Nocardia macrotermitis sp. nov. and Nocardia aurantia sp. nov., isolated from the gut of fungus growing-termite Macrotermes natalensis.</title>
        <authorList>
            <person name="Benndorf R."/>
            <person name="Schwitalla J."/>
            <person name="Martin K."/>
            <person name="De Beer W."/>
            <person name="Kaster A.-K."/>
            <person name="Vollmers J."/>
            <person name="Poulsen M."/>
            <person name="Beemelmanns C."/>
        </authorList>
    </citation>
    <scope>NUCLEOTIDE SEQUENCE [LARGE SCALE GENOMIC DNA]</scope>
    <source>
        <strain evidence="6 7">RB56</strain>
    </source>
</reference>
<dbReference type="GO" id="GO:0005524">
    <property type="term" value="F:ATP binding"/>
    <property type="evidence" value="ECO:0007669"/>
    <property type="project" value="UniProtKB-KW"/>
</dbReference>
<feature type="compositionally biased region" description="Basic and acidic residues" evidence="4">
    <location>
        <begin position="81"/>
        <end position="93"/>
    </location>
</feature>
<feature type="region of interest" description="Disordered" evidence="4">
    <location>
        <begin position="1"/>
        <end position="162"/>
    </location>
</feature>
<dbReference type="InterPro" id="IPR027417">
    <property type="entry name" value="P-loop_NTPase"/>
</dbReference>
<dbReference type="InterPro" id="IPR017871">
    <property type="entry name" value="ABC_transporter-like_CS"/>
</dbReference>
<dbReference type="SMART" id="SM00382">
    <property type="entry name" value="AAA"/>
    <property type="match status" value="1"/>
</dbReference>
<dbReference type="Pfam" id="PF00005">
    <property type="entry name" value="ABC_tran"/>
    <property type="match status" value="1"/>
</dbReference>
<dbReference type="Proteomes" id="UP000431401">
    <property type="component" value="Unassembled WGS sequence"/>
</dbReference>
<evidence type="ECO:0000256" key="2">
    <source>
        <dbReference type="ARBA" id="ARBA00022741"/>
    </source>
</evidence>
<keyword evidence="3 6" id="KW-0067">ATP-binding</keyword>
<dbReference type="Gene3D" id="3.40.50.300">
    <property type="entry name" value="P-loop containing nucleotide triphosphate hydrolases"/>
    <property type="match status" value="1"/>
</dbReference>
<comment type="caution">
    <text evidence="6">The sequence shown here is derived from an EMBL/GenBank/DDBJ whole genome shotgun (WGS) entry which is preliminary data.</text>
</comment>
<evidence type="ECO:0000256" key="3">
    <source>
        <dbReference type="ARBA" id="ARBA00022840"/>
    </source>
</evidence>
<dbReference type="OrthoDB" id="3282096at2"/>
<dbReference type="SUPFAM" id="SSF52540">
    <property type="entry name" value="P-loop containing nucleoside triphosphate hydrolases"/>
    <property type="match status" value="1"/>
</dbReference>
<name>A0A7K0DG74_9NOCA</name>
<sequence>MYRTTHTDSRPHTSSLGDDAPELLGDDSTVRTDGTSSGDSLPVARRTGPEALAARPGADSLPPNTFGATTPPADGRGVARAHPDEPGELRSRPDGIPVRTETPGPHSDPRTIGTEVPPDLSIECPLGCEHPVPHSATRLSPVQRETFSDNDSSGGDPLAAAAGVGTATETAQAPAIRLRGARLAYGTRTVWQGLDLDVAPGEFIAVLGPNGSGKTSLLRMLLGQVAPSAGAVEIAGMPARLGNPHIGYVPQQKSFESGVQLRGVDLVGLGVDGHRWGFGLRDRKRRRRLVAAAVEQVGAAHYADSPLDAMSGGEQQRLRVAQALVGDPRVLLCDEPLLSLDLANQRLVAQLIDHRRRIHGTAVLFVTHEINPILPLVDRVLYLVDGRFRIGTPDEVMTSEVLSELYGTEVDVLRVRDRLVVVGTGDSFDAIGGHA</sequence>
<accession>A0A7K0DG74</accession>
<dbReference type="PROSITE" id="PS00211">
    <property type="entry name" value="ABC_TRANSPORTER_1"/>
    <property type="match status" value="1"/>
</dbReference>
<evidence type="ECO:0000313" key="7">
    <source>
        <dbReference type="Proteomes" id="UP000431401"/>
    </source>
</evidence>
<protein>
    <submittedName>
        <fullName evidence="6">Vitamin B12 import ATP-binding protein BtuD</fullName>
    </submittedName>
</protein>
<keyword evidence="1" id="KW-0813">Transport</keyword>
<feature type="compositionally biased region" description="Polar residues" evidence="4">
    <location>
        <begin position="137"/>
        <end position="153"/>
    </location>
</feature>
<dbReference type="InterPro" id="IPR050153">
    <property type="entry name" value="Metal_Ion_Import_ABC"/>
</dbReference>
<evidence type="ECO:0000256" key="1">
    <source>
        <dbReference type="ARBA" id="ARBA00022448"/>
    </source>
</evidence>
<gene>
    <name evidence="6" type="primary">btuD_1</name>
    <name evidence="6" type="ORF">NRB56_00790</name>
</gene>